<dbReference type="InterPro" id="IPR007321">
    <property type="entry name" value="Transposase_28"/>
</dbReference>
<proteinExistence type="predicted"/>
<reference evidence="3" key="2">
    <citation type="submission" date="2022-01" db="EMBL/GenBank/DDBJ databases">
        <authorList>
            <person name="Yamashiro T."/>
            <person name="Shiraishi A."/>
            <person name="Satake H."/>
            <person name="Nakayama K."/>
        </authorList>
    </citation>
    <scope>NUCLEOTIDE SEQUENCE</scope>
</reference>
<reference evidence="3" key="1">
    <citation type="journal article" date="2022" name="Int. J. Mol. Sci.">
        <title>Draft Genome of Tanacetum Coccineum: Genomic Comparison of Closely Related Tanacetum-Family Plants.</title>
        <authorList>
            <person name="Yamashiro T."/>
            <person name="Shiraishi A."/>
            <person name="Nakayama K."/>
            <person name="Satake H."/>
        </authorList>
    </citation>
    <scope>NUCLEOTIDE SEQUENCE</scope>
</reference>
<keyword evidence="1" id="KW-0175">Coiled coil</keyword>
<evidence type="ECO:0000256" key="1">
    <source>
        <dbReference type="SAM" id="Coils"/>
    </source>
</evidence>
<dbReference type="PANTHER" id="PTHR31099">
    <property type="entry name" value="OS06G0165300 PROTEIN"/>
    <property type="match status" value="1"/>
</dbReference>
<sequence length="686" mass="76048">MMAPDLTCPSTSQLLWSISLVLACASLAAISNLLSSSRCVRVPFLTFLLSVLKYFKVHISQLVPLGLNNVVSFEVVCRDLNIVPTVTLFCVFQCLCKQGDWFSFSKHHNTEEVCMDDGPSSLKKWNNKFFLIDRRAIPDYLTWRHFCSCVSDDLPSDGYDRNDVQRLCAHLICLREMREEVLVRSGLSYVWFNKECDPVFRRVDDNAESHHLSLLLLERVLSHTNVQATKGVIISLPTPDEIAASLPDSCLFKKSKGASHASRPSKKRKLQKRDLEAGYSALELDQTEGTDEADLADLCAEIEDSLERDEGVSMRVVLAPTPRLGKRLGAPPFIAVVSDSEPSHVGTSAPSSTFGRSLSLGGVVASGCVGKSGAEIDLTLFPLASGPYHMPYPYEGISSPLYTRDEWNGPHAPERSILCKDIFKDPDVYRKALDQTITLAELRRIESLLLLELSNYVNVLSALLNLDKKKWDVKLLRSEENRELRSQRDAAFEEVKKLQSQLIDAKTTSASLSEELTQTNAKLSEQDLTKRDLQNELVLEKSKSQRYKDVMEGLREEVTQFVGSVVESLVRKLLSSDEFHAALARVASFGINYGVERGLHMGRTNVEIEAAFQKVSNFRVGAKANFDKALVGFPTTTFPFPSKIVAAAEGALSDVAQILPDKFVRSVTSAFTVSSGANEAPEQVPS</sequence>
<protein>
    <recommendedName>
        <fullName evidence="2">Transposase (putative) gypsy type domain-containing protein</fullName>
    </recommendedName>
</protein>
<comment type="caution">
    <text evidence="3">The sequence shown here is derived from an EMBL/GenBank/DDBJ whole genome shotgun (WGS) entry which is preliminary data.</text>
</comment>
<dbReference type="Proteomes" id="UP001151760">
    <property type="component" value="Unassembled WGS sequence"/>
</dbReference>
<dbReference type="Pfam" id="PF04195">
    <property type="entry name" value="Transposase_28"/>
    <property type="match status" value="1"/>
</dbReference>
<gene>
    <name evidence="3" type="ORF">Tco_0988848</name>
</gene>
<dbReference type="EMBL" id="BQNB010016619">
    <property type="protein sequence ID" value="GJT53794.1"/>
    <property type="molecule type" value="Genomic_DNA"/>
</dbReference>
<evidence type="ECO:0000313" key="3">
    <source>
        <dbReference type="EMBL" id="GJT53794.1"/>
    </source>
</evidence>
<keyword evidence="4" id="KW-1185">Reference proteome</keyword>
<evidence type="ECO:0000259" key="2">
    <source>
        <dbReference type="Pfam" id="PF04195"/>
    </source>
</evidence>
<evidence type="ECO:0000313" key="4">
    <source>
        <dbReference type="Proteomes" id="UP001151760"/>
    </source>
</evidence>
<name>A0ABQ5ES77_9ASTR</name>
<accession>A0ABQ5ES77</accession>
<dbReference type="PANTHER" id="PTHR31099:SF28">
    <property type="entry name" value="F5J5.12"/>
    <property type="match status" value="1"/>
</dbReference>
<organism evidence="3 4">
    <name type="scientific">Tanacetum coccineum</name>
    <dbReference type="NCBI Taxonomy" id="301880"/>
    <lineage>
        <taxon>Eukaryota</taxon>
        <taxon>Viridiplantae</taxon>
        <taxon>Streptophyta</taxon>
        <taxon>Embryophyta</taxon>
        <taxon>Tracheophyta</taxon>
        <taxon>Spermatophyta</taxon>
        <taxon>Magnoliopsida</taxon>
        <taxon>eudicotyledons</taxon>
        <taxon>Gunneridae</taxon>
        <taxon>Pentapetalae</taxon>
        <taxon>asterids</taxon>
        <taxon>campanulids</taxon>
        <taxon>Asterales</taxon>
        <taxon>Asteraceae</taxon>
        <taxon>Asteroideae</taxon>
        <taxon>Anthemideae</taxon>
        <taxon>Anthemidinae</taxon>
        <taxon>Tanacetum</taxon>
    </lineage>
</organism>
<feature type="domain" description="Transposase (putative) gypsy type" evidence="2">
    <location>
        <begin position="38"/>
        <end position="96"/>
    </location>
</feature>
<feature type="coiled-coil region" evidence="1">
    <location>
        <begin position="481"/>
        <end position="536"/>
    </location>
</feature>